<keyword evidence="2" id="KW-1185">Reference proteome</keyword>
<protein>
    <submittedName>
        <fullName evidence="1">Uncharacterized protein</fullName>
    </submittedName>
</protein>
<name>A0A2G9CB44_9BURK</name>
<reference evidence="1 2" key="1">
    <citation type="submission" date="2017-11" db="EMBL/GenBank/DDBJ databases">
        <title>Draft genome sequence of Mitsuaria sp. HWN-4.</title>
        <authorList>
            <person name="Gundlapally S.R."/>
        </authorList>
    </citation>
    <scope>NUCLEOTIDE SEQUENCE [LARGE SCALE GENOMIC DNA]</scope>
    <source>
        <strain evidence="1 2">HWN-4</strain>
    </source>
</reference>
<accession>A0A2G9CB44</accession>
<sequence length="133" mass="14158">MLADSRFADDDTCFALSAFADSPDPAAHADASTSSTVIALVGWPQLRRLPAAQQVDIARICALLAHSPSASFLIHRRLDLPVATVRASLRELRNQGCLRAAGRAAAAASPTPGTEEPARADSLWSKLLKRLRS</sequence>
<gene>
    <name evidence="1" type="ORF">CS062_08630</name>
</gene>
<dbReference type="OrthoDB" id="8913706at2"/>
<dbReference type="Proteomes" id="UP000231501">
    <property type="component" value="Unassembled WGS sequence"/>
</dbReference>
<proteinExistence type="predicted"/>
<evidence type="ECO:0000313" key="2">
    <source>
        <dbReference type="Proteomes" id="UP000231501"/>
    </source>
</evidence>
<dbReference type="RefSeq" id="WP_099861248.1">
    <property type="nucleotide sequence ID" value="NZ_PEOG01000018.1"/>
</dbReference>
<organism evidence="1 2">
    <name type="scientific">Roseateles chitinivorans</name>
    <dbReference type="NCBI Taxonomy" id="2917965"/>
    <lineage>
        <taxon>Bacteria</taxon>
        <taxon>Pseudomonadati</taxon>
        <taxon>Pseudomonadota</taxon>
        <taxon>Betaproteobacteria</taxon>
        <taxon>Burkholderiales</taxon>
        <taxon>Sphaerotilaceae</taxon>
        <taxon>Roseateles</taxon>
    </lineage>
</organism>
<evidence type="ECO:0000313" key="1">
    <source>
        <dbReference type="EMBL" id="PIM53660.1"/>
    </source>
</evidence>
<dbReference type="EMBL" id="PEOG01000018">
    <property type="protein sequence ID" value="PIM53660.1"/>
    <property type="molecule type" value="Genomic_DNA"/>
</dbReference>
<dbReference type="AlphaFoldDB" id="A0A2G9CB44"/>
<comment type="caution">
    <text evidence="1">The sequence shown here is derived from an EMBL/GenBank/DDBJ whole genome shotgun (WGS) entry which is preliminary data.</text>
</comment>